<dbReference type="GO" id="GO:0061952">
    <property type="term" value="P:midbody abscission"/>
    <property type="evidence" value="ECO:0007669"/>
    <property type="project" value="UniProtKB-ARBA"/>
</dbReference>
<dbReference type="GO" id="GO:0032511">
    <property type="term" value="P:late endosome to vacuole transport via multivesicular body sorting pathway"/>
    <property type="evidence" value="ECO:0000318"/>
    <property type="project" value="GO_Central"/>
</dbReference>
<name>A0A2I3S486_PANTR</name>
<evidence type="ECO:0000256" key="1">
    <source>
        <dbReference type="ARBA" id="ARBA00006190"/>
    </source>
</evidence>
<organism evidence="3 4">
    <name type="scientific">Pan troglodytes</name>
    <name type="common">Chimpanzee</name>
    <dbReference type="NCBI Taxonomy" id="9598"/>
    <lineage>
        <taxon>Eukaryota</taxon>
        <taxon>Metazoa</taxon>
        <taxon>Chordata</taxon>
        <taxon>Craniata</taxon>
        <taxon>Vertebrata</taxon>
        <taxon>Euteleostomi</taxon>
        <taxon>Mammalia</taxon>
        <taxon>Eutheria</taxon>
        <taxon>Euarchontoglires</taxon>
        <taxon>Primates</taxon>
        <taxon>Haplorrhini</taxon>
        <taxon>Catarrhini</taxon>
        <taxon>Hominidae</taxon>
        <taxon>Pan</taxon>
    </lineage>
</organism>
<dbReference type="GO" id="GO:0030496">
    <property type="term" value="C:midbody"/>
    <property type="evidence" value="ECO:0007669"/>
    <property type="project" value="UniProtKB-ARBA"/>
</dbReference>
<keyword evidence="4" id="KW-1185">Reference proteome</keyword>
<reference evidence="3 4" key="1">
    <citation type="journal article" date="2005" name="Nature">
        <title>Initial sequence of the chimpanzee genome and comparison with the human genome.</title>
        <authorList>
            <consortium name="Chimpanzee sequencing and analysis consortium"/>
        </authorList>
    </citation>
    <scope>NUCLEOTIDE SEQUENCE [LARGE SCALE GENOMIC DNA]</scope>
</reference>
<keyword evidence="2" id="KW-0175">Coiled coil</keyword>
<evidence type="ECO:0000313" key="4">
    <source>
        <dbReference type="Proteomes" id="UP000002277"/>
    </source>
</evidence>
<dbReference type="GO" id="GO:1904930">
    <property type="term" value="C:amphisome membrane"/>
    <property type="evidence" value="ECO:0007669"/>
    <property type="project" value="UniProtKB-ARBA"/>
</dbReference>
<dbReference type="EMBL" id="AACZ04071418">
    <property type="status" value="NOT_ANNOTATED_CDS"/>
    <property type="molecule type" value="Genomic_DNA"/>
</dbReference>
<dbReference type="Gene3D" id="6.10.250.1710">
    <property type="match status" value="1"/>
</dbReference>
<reference evidence="3" key="2">
    <citation type="submission" date="2025-08" db="UniProtKB">
        <authorList>
            <consortium name="Ensembl"/>
        </authorList>
    </citation>
    <scope>IDENTIFICATION</scope>
</reference>
<dbReference type="GO" id="GO:0031468">
    <property type="term" value="P:nuclear membrane reassembly"/>
    <property type="evidence" value="ECO:0007669"/>
    <property type="project" value="UniProtKB-ARBA"/>
</dbReference>
<dbReference type="InterPro" id="IPR005024">
    <property type="entry name" value="Snf7_fam"/>
</dbReference>
<dbReference type="GO" id="GO:0000776">
    <property type="term" value="C:kinetochore"/>
    <property type="evidence" value="ECO:0007669"/>
    <property type="project" value="UniProtKB-ARBA"/>
</dbReference>
<comment type="similarity">
    <text evidence="1">Belongs to the SNF7 family.</text>
</comment>
<dbReference type="GO" id="GO:0006900">
    <property type="term" value="P:vesicle budding from membrane"/>
    <property type="evidence" value="ECO:0000318"/>
    <property type="project" value="GO_Central"/>
</dbReference>
<dbReference type="GO" id="GO:0005828">
    <property type="term" value="C:kinetochore microtubule"/>
    <property type="evidence" value="ECO:0007669"/>
    <property type="project" value="UniProtKB-ARBA"/>
</dbReference>
<dbReference type="GeneTree" id="ENSGT00550000074817"/>
<evidence type="ECO:0000256" key="2">
    <source>
        <dbReference type="SAM" id="Coils"/>
    </source>
</evidence>
<dbReference type="GO" id="GO:1901673">
    <property type="term" value="P:regulation of mitotic spindle assembly"/>
    <property type="evidence" value="ECO:0007669"/>
    <property type="project" value="UniProtKB-ARBA"/>
</dbReference>
<dbReference type="GO" id="GO:0032585">
    <property type="term" value="C:multivesicular body membrane"/>
    <property type="evidence" value="ECO:0007669"/>
    <property type="project" value="UniProtKB-ARBA"/>
</dbReference>
<dbReference type="GO" id="GO:0097352">
    <property type="term" value="P:autophagosome maturation"/>
    <property type="evidence" value="ECO:0007669"/>
    <property type="project" value="UniProtKB-ARBA"/>
</dbReference>
<evidence type="ECO:0008006" key="5">
    <source>
        <dbReference type="Google" id="ProtNLM"/>
    </source>
</evidence>
<evidence type="ECO:0000313" key="3">
    <source>
        <dbReference type="Ensembl" id="ENSPTRP00000071392.1"/>
    </source>
</evidence>
<dbReference type="Pfam" id="PF03357">
    <property type="entry name" value="Snf7"/>
    <property type="match status" value="1"/>
</dbReference>
<dbReference type="PANTHER" id="PTHR22761:SF52">
    <property type="entry name" value="CHARGED MULTIVESICULAR BODY PROTEIN 5"/>
    <property type="match status" value="1"/>
</dbReference>
<reference evidence="3" key="3">
    <citation type="submission" date="2025-09" db="UniProtKB">
        <authorList>
            <consortium name="Ensembl"/>
        </authorList>
    </citation>
    <scope>IDENTIFICATION</scope>
</reference>
<dbReference type="InParanoid" id="A0A2I3S486"/>
<dbReference type="GO" id="GO:0005771">
    <property type="term" value="C:multivesicular body"/>
    <property type="evidence" value="ECO:0000318"/>
    <property type="project" value="GO_Central"/>
</dbReference>
<dbReference type="GO" id="GO:0046761">
    <property type="term" value="P:viral budding from plasma membrane"/>
    <property type="evidence" value="ECO:0007669"/>
    <property type="project" value="UniProtKB-ARBA"/>
</dbReference>
<proteinExistence type="inferred from homology"/>
<protein>
    <recommendedName>
        <fullName evidence="5">Charged multivesicular body protein 5</fullName>
    </recommendedName>
</protein>
<dbReference type="OMA" id="APMGHAS"/>
<dbReference type="GO" id="GO:0039702">
    <property type="term" value="P:viral budding via host ESCRT complex"/>
    <property type="evidence" value="ECO:0007669"/>
    <property type="project" value="UniProtKB-ARBA"/>
</dbReference>
<accession>A0A2I3S486</accession>
<dbReference type="GO" id="GO:0001778">
    <property type="term" value="P:plasma membrane repair"/>
    <property type="evidence" value="ECO:0007669"/>
    <property type="project" value="UniProtKB-ARBA"/>
</dbReference>
<dbReference type="GO" id="GO:0005765">
    <property type="term" value="C:lysosomal membrane"/>
    <property type="evidence" value="ECO:0007669"/>
    <property type="project" value="UniProtKB-ARBA"/>
</dbReference>
<dbReference type="PANTHER" id="PTHR22761">
    <property type="entry name" value="CHARGED MULTIVESICULAR BODY PROTEIN"/>
    <property type="match status" value="1"/>
</dbReference>
<dbReference type="GO" id="GO:1902774">
    <property type="term" value="P:late endosome to lysosome transport"/>
    <property type="evidence" value="ECO:0007669"/>
    <property type="project" value="UniProtKB-ARBA"/>
</dbReference>
<dbReference type="Ensembl" id="ENSPTRT00000080405.1">
    <property type="protein sequence ID" value="ENSPTRP00000071392.1"/>
    <property type="gene ID" value="ENSPTRG00000048078.1"/>
</dbReference>
<dbReference type="Bgee" id="ENSPTRG00000048078">
    <property type="expression patterns" value="Expressed in skeletal muscle tissue and 20 other cell types or tissues"/>
</dbReference>
<dbReference type="GO" id="GO:0005643">
    <property type="term" value="C:nuclear pore"/>
    <property type="evidence" value="ECO:0007669"/>
    <property type="project" value="UniProtKB-ARBA"/>
</dbReference>
<dbReference type="GO" id="GO:0043162">
    <property type="term" value="P:ubiquitin-dependent protein catabolic process via the multivesicular body sorting pathway"/>
    <property type="evidence" value="ECO:0007669"/>
    <property type="project" value="UniProtKB-ARBA"/>
</dbReference>
<dbReference type="AlphaFoldDB" id="A0A2I3S486"/>
<feature type="coiled-coil region" evidence="2">
    <location>
        <begin position="111"/>
        <end position="145"/>
    </location>
</feature>
<dbReference type="GO" id="GO:0007080">
    <property type="term" value="P:mitotic metaphase chromosome alignment"/>
    <property type="evidence" value="ECO:0007669"/>
    <property type="project" value="UniProtKB-ARBA"/>
</dbReference>
<sequence>MGSFTATQDKLILQESEIKAPLPSLNDCIGMVDSRAESTDKISRLDAELVKYKDQIKMTGGPTKEMITQKRMYEQQQDNRTQESFNMKQVNYTIQSLKDTKTTVDAMKLGAKEMKVDKQVKTDQIENLQDQLVDMMEDANEIQEALSRSYGGPELDEDDLEAELDTLGDELVADQEFYLDEAASAPAIPEGLPTVTKNKDGVLVDEFGLPQIPAFIHLHLSTSCKTYYGTMKY</sequence>
<dbReference type="Proteomes" id="UP000002277">
    <property type="component" value="Chromosome 1"/>
</dbReference>